<dbReference type="InterPro" id="IPR036513">
    <property type="entry name" value="STAS_dom_sf"/>
</dbReference>
<dbReference type="InParanoid" id="A0A2J6SIP6"/>
<dbReference type="InterPro" id="IPR002645">
    <property type="entry name" value="STAS_dom"/>
</dbReference>
<feature type="transmembrane region" description="Helical" evidence="5">
    <location>
        <begin position="335"/>
        <end position="354"/>
    </location>
</feature>
<dbReference type="GO" id="GO:0055085">
    <property type="term" value="P:transmembrane transport"/>
    <property type="evidence" value="ECO:0007669"/>
    <property type="project" value="InterPro"/>
</dbReference>
<keyword evidence="8" id="KW-1185">Reference proteome</keyword>
<accession>A0A2J6SIP6</accession>
<keyword evidence="3 5" id="KW-1133">Transmembrane helix</keyword>
<feature type="transmembrane region" description="Helical" evidence="5">
    <location>
        <begin position="170"/>
        <end position="195"/>
    </location>
</feature>
<evidence type="ECO:0000256" key="3">
    <source>
        <dbReference type="ARBA" id="ARBA00022989"/>
    </source>
</evidence>
<dbReference type="EMBL" id="KZ613913">
    <property type="protein sequence ID" value="PMD50610.1"/>
    <property type="molecule type" value="Genomic_DNA"/>
</dbReference>
<dbReference type="Pfam" id="PF00916">
    <property type="entry name" value="Sulfate_transp"/>
    <property type="match status" value="1"/>
</dbReference>
<reference evidence="7 8" key="1">
    <citation type="submission" date="2016-04" db="EMBL/GenBank/DDBJ databases">
        <title>A degradative enzymes factory behind the ericoid mycorrhizal symbiosis.</title>
        <authorList>
            <consortium name="DOE Joint Genome Institute"/>
            <person name="Martino E."/>
            <person name="Morin E."/>
            <person name="Grelet G."/>
            <person name="Kuo A."/>
            <person name="Kohler A."/>
            <person name="Daghino S."/>
            <person name="Barry K."/>
            <person name="Choi C."/>
            <person name="Cichocki N."/>
            <person name="Clum A."/>
            <person name="Copeland A."/>
            <person name="Hainaut M."/>
            <person name="Haridas S."/>
            <person name="Labutti K."/>
            <person name="Lindquist E."/>
            <person name="Lipzen A."/>
            <person name="Khouja H.-R."/>
            <person name="Murat C."/>
            <person name="Ohm R."/>
            <person name="Olson A."/>
            <person name="Spatafora J."/>
            <person name="Veneault-Fourrey C."/>
            <person name="Henrissat B."/>
            <person name="Grigoriev I."/>
            <person name="Martin F."/>
            <person name="Perotto S."/>
        </authorList>
    </citation>
    <scope>NUCLEOTIDE SEQUENCE [LARGE SCALE GENOMIC DNA]</scope>
    <source>
        <strain evidence="7 8">E</strain>
    </source>
</reference>
<evidence type="ECO:0000256" key="5">
    <source>
        <dbReference type="SAM" id="Phobius"/>
    </source>
</evidence>
<feature type="transmembrane region" description="Helical" evidence="5">
    <location>
        <begin position="137"/>
        <end position="158"/>
    </location>
</feature>
<evidence type="ECO:0000256" key="2">
    <source>
        <dbReference type="ARBA" id="ARBA00022692"/>
    </source>
</evidence>
<dbReference type="InterPro" id="IPR001902">
    <property type="entry name" value="SLC26A/SulP_fam"/>
</dbReference>
<dbReference type="GeneID" id="36585588"/>
<keyword evidence="2 5" id="KW-0812">Transmembrane</keyword>
<feature type="transmembrane region" description="Helical" evidence="5">
    <location>
        <begin position="247"/>
        <end position="267"/>
    </location>
</feature>
<evidence type="ECO:0000259" key="6">
    <source>
        <dbReference type="PROSITE" id="PS50801"/>
    </source>
</evidence>
<dbReference type="Pfam" id="PF01740">
    <property type="entry name" value="STAS"/>
    <property type="match status" value="1"/>
</dbReference>
<feature type="transmembrane region" description="Helical" evidence="5">
    <location>
        <begin position="401"/>
        <end position="420"/>
    </location>
</feature>
<dbReference type="STRING" id="1095630.A0A2J6SIP6"/>
<dbReference type="Gene3D" id="3.30.750.24">
    <property type="entry name" value="STAS domain"/>
    <property type="match status" value="1"/>
</dbReference>
<feature type="transmembrane region" description="Helical" evidence="5">
    <location>
        <begin position="215"/>
        <end position="235"/>
    </location>
</feature>
<feature type="domain" description="STAS" evidence="6">
    <location>
        <begin position="498"/>
        <end position="638"/>
    </location>
</feature>
<dbReference type="RefSeq" id="XP_024727514.1">
    <property type="nucleotide sequence ID" value="XM_024877511.1"/>
</dbReference>
<evidence type="ECO:0000256" key="1">
    <source>
        <dbReference type="ARBA" id="ARBA00004141"/>
    </source>
</evidence>
<dbReference type="InterPro" id="IPR011547">
    <property type="entry name" value="SLC26A/SulP_dom"/>
</dbReference>
<proteinExistence type="predicted"/>
<evidence type="ECO:0000256" key="4">
    <source>
        <dbReference type="ARBA" id="ARBA00023136"/>
    </source>
</evidence>
<dbReference type="AlphaFoldDB" id="A0A2J6SIP6"/>
<dbReference type="PROSITE" id="PS50801">
    <property type="entry name" value="STAS"/>
    <property type="match status" value="1"/>
</dbReference>
<dbReference type="CDD" id="cd07042">
    <property type="entry name" value="STAS_SulP_like_sulfate_transporter"/>
    <property type="match status" value="1"/>
</dbReference>
<organism evidence="7 8">
    <name type="scientific">Hyaloscypha bicolor E</name>
    <dbReference type="NCBI Taxonomy" id="1095630"/>
    <lineage>
        <taxon>Eukaryota</taxon>
        <taxon>Fungi</taxon>
        <taxon>Dikarya</taxon>
        <taxon>Ascomycota</taxon>
        <taxon>Pezizomycotina</taxon>
        <taxon>Leotiomycetes</taxon>
        <taxon>Helotiales</taxon>
        <taxon>Hyaloscyphaceae</taxon>
        <taxon>Hyaloscypha</taxon>
        <taxon>Hyaloscypha bicolor</taxon>
    </lineage>
</organism>
<feature type="transmembrane region" description="Helical" evidence="5">
    <location>
        <begin position="300"/>
        <end position="323"/>
    </location>
</feature>
<dbReference type="OrthoDB" id="288203at2759"/>
<protein>
    <recommendedName>
        <fullName evidence="6">STAS domain-containing protein</fullName>
    </recommendedName>
</protein>
<name>A0A2J6SIP6_9HELO</name>
<comment type="subcellular location">
    <subcellularLocation>
        <location evidence="1">Membrane</location>
        <topology evidence="1">Multi-pass membrane protein</topology>
    </subcellularLocation>
</comment>
<feature type="transmembrane region" description="Helical" evidence="5">
    <location>
        <begin position="374"/>
        <end position="394"/>
    </location>
</feature>
<dbReference type="PANTHER" id="PTHR11814">
    <property type="entry name" value="SULFATE TRANSPORTER"/>
    <property type="match status" value="1"/>
</dbReference>
<evidence type="ECO:0000313" key="7">
    <source>
        <dbReference type="EMBL" id="PMD50610.1"/>
    </source>
</evidence>
<dbReference type="GO" id="GO:0016020">
    <property type="term" value="C:membrane"/>
    <property type="evidence" value="ECO:0007669"/>
    <property type="project" value="UniProtKB-SubCell"/>
</dbReference>
<sequence>MNYIAAKITAIKQDVNLSRVGVGVVLGARGVRAGAGRYFSNKVPIVQWITGYVPKWLIGDAIAGSSVGMLLIPQAVMYSTLAGLPVQQALLASWLPGLIYAIMGSTKDISTGPTSTTALLTGQIILSLAPSKVSPPLVAAVLSFCIGMWSMMLGLLNFGFIFDLLSLPMILGLLVAVANVVIVTQLPAVLGLTGTSLVFSQMMPEIIQKLGQTKPASIGLAAASIVLLAMLRFVGKKWGHKNEMVRILAIQRNLLIISIFTAASFFINKDLKQPVWHIIGPIKTELPMPQIPLMTLAQRLFVPSLTLTITIMLEHVAFAKAFGRKNGYAIDSSQEMFYLGFVNFITSLFGGMPVGGGDLPRAAANSDSGVKSPLGGIFTSVTVLGGMYVGSGFLQYIPMPVIAGVILVATIGQLPPLAAIKKLWRVSFTDFGTFFMTFNIVILMGNTIGISVGLGIMVSYTILRIMFSRPSAILKADLECRYKSLTPPWLAKDDPIPPGTQVMSLETDVIFANAERIKRHVIDTTLTYQFGIPMTENEDLQRAWNYKREKHIGRLRRLAGVSNTDIFIPRLRVLVLDLSATSFIDASGMQAFEDIKTEICLYGGPRVEMRFMGLNKGVQKRFKRAGWKLGPPYDDDLA</sequence>
<gene>
    <name evidence="7" type="ORF">K444DRAFT_576232</name>
</gene>
<feature type="transmembrane region" description="Helical" evidence="5">
    <location>
        <begin position="440"/>
        <end position="463"/>
    </location>
</feature>
<keyword evidence="4 5" id="KW-0472">Membrane</keyword>
<dbReference type="Proteomes" id="UP000235371">
    <property type="component" value="Unassembled WGS sequence"/>
</dbReference>
<evidence type="ECO:0000313" key="8">
    <source>
        <dbReference type="Proteomes" id="UP000235371"/>
    </source>
</evidence>
<dbReference type="SUPFAM" id="SSF52091">
    <property type="entry name" value="SpoIIaa-like"/>
    <property type="match status" value="1"/>
</dbReference>